<dbReference type="AlphaFoldDB" id="A0A0K2BL04"/>
<dbReference type="PANTHER" id="PTHR33383">
    <property type="entry name" value="MEMBRANE PROTEIN INSERTION EFFICIENCY FACTOR-RELATED"/>
    <property type="match status" value="1"/>
</dbReference>
<dbReference type="NCBIfam" id="TIGR00278">
    <property type="entry name" value="membrane protein insertion efficiency factor YidD"/>
    <property type="match status" value="1"/>
</dbReference>
<name>A0A0K2BL04_9GAMM</name>
<sequence length="85" mass="9939">MAPLLSLLVKLISLLIIRCYQLVISPLLKPNCRFWPTCSQYGIEVIYRFGIFQGIWLILKRLVKCHPWHSGGVDLVPKKINKREY</sequence>
<protein>
    <recommendedName>
        <fullName evidence="1">Putative membrane protein insertion efficiency factor</fullName>
    </recommendedName>
</protein>
<dbReference type="EMBL" id="CP011787">
    <property type="protein sequence ID" value="AKZ65733.1"/>
    <property type="molecule type" value="Genomic_DNA"/>
</dbReference>
<dbReference type="OrthoDB" id="9801753at2"/>
<dbReference type="Pfam" id="PF01809">
    <property type="entry name" value="YidD"/>
    <property type="match status" value="1"/>
</dbReference>
<dbReference type="PANTHER" id="PTHR33383:SF1">
    <property type="entry name" value="MEMBRANE PROTEIN INSERTION EFFICIENCY FACTOR-RELATED"/>
    <property type="match status" value="1"/>
</dbReference>
<comment type="similarity">
    <text evidence="1">Belongs to the UPF0161 family.</text>
</comment>
<comment type="function">
    <text evidence="1">Could be involved in insertion of integral membrane proteins into the membrane.</text>
</comment>
<organism evidence="2 3">
    <name type="scientific">Candidatus Palibaumannia cicadellinicola</name>
    <dbReference type="NCBI Taxonomy" id="186490"/>
    <lineage>
        <taxon>Bacteria</taxon>
        <taxon>Pseudomonadati</taxon>
        <taxon>Pseudomonadota</taxon>
        <taxon>Gammaproteobacteria</taxon>
        <taxon>Candidatus Palibaumannia</taxon>
    </lineage>
</organism>
<comment type="subcellular location">
    <subcellularLocation>
        <location evidence="1">Cell membrane</location>
        <topology evidence="1">Peripheral membrane protein</topology>
        <orientation evidence="1">Cytoplasmic side</orientation>
    </subcellularLocation>
</comment>
<dbReference type="SMART" id="SM01234">
    <property type="entry name" value="Haemolytic"/>
    <property type="match status" value="1"/>
</dbReference>
<evidence type="ECO:0000256" key="1">
    <source>
        <dbReference type="HAMAP-Rule" id="MF_00386"/>
    </source>
</evidence>
<dbReference type="PATRIC" id="fig|186490.8.peg.116"/>
<dbReference type="HAMAP" id="MF_00386">
    <property type="entry name" value="UPF0161_YidD"/>
    <property type="match status" value="1"/>
</dbReference>
<proteinExistence type="inferred from homology"/>
<reference evidence="2 3" key="1">
    <citation type="submission" date="2015-06" db="EMBL/GenBank/DDBJ databases">
        <title>Lineage-specific patterns of genome deterioration in obligate symbionts.</title>
        <authorList>
            <person name="Bennett G.M."/>
            <person name="McCutcheon J.P."/>
            <person name="McDonald B.R."/>
            <person name="Moran N.A."/>
        </authorList>
    </citation>
    <scope>NUCLEOTIDE SEQUENCE [LARGE SCALE GENOMIC DNA]</scope>
    <source>
        <strain evidence="2 3">B-GSS</strain>
    </source>
</reference>
<gene>
    <name evidence="2" type="primary">yidD</name>
    <name evidence="2" type="ORF">AB162_114</name>
</gene>
<keyword evidence="3" id="KW-1185">Reference proteome</keyword>
<dbReference type="RefSeq" id="WP_053096567.1">
    <property type="nucleotide sequence ID" value="NZ_CP011787.1"/>
</dbReference>
<dbReference type="KEGG" id="bcig:AB162_114"/>
<dbReference type="InterPro" id="IPR002696">
    <property type="entry name" value="Membr_insert_effic_factor_YidD"/>
</dbReference>
<keyword evidence="1" id="KW-0472">Membrane</keyword>
<accession>A0A0K2BL04</accession>
<keyword evidence="1" id="KW-1003">Cell membrane</keyword>
<dbReference type="Proteomes" id="UP000056466">
    <property type="component" value="Chromosome"/>
</dbReference>
<evidence type="ECO:0000313" key="2">
    <source>
        <dbReference type="EMBL" id="AKZ65733.1"/>
    </source>
</evidence>
<evidence type="ECO:0000313" key="3">
    <source>
        <dbReference type="Proteomes" id="UP000056466"/>
    </source>
</evidence>
<dbReference type="GO" id="GO:0005886">
    <property type="term" value="C:plasma membrane"/>
    <property type="evidence" value="ECO:0007669"/>
    <property type="project" value="UniProtKB-SubCell"/>
</dbReference>